<name>A0A9X0W6K0_9GAMM</name>
<keyword evidence="2" id="KW-1185">Reference proteome</keyword>
<reference evidence="1 2" key="1">
    <citation type="journal article" date="2020" name="Microorganisms">
        <title>Osmotic Adaptation and Compatible Solute Biosynthesis of Phototrophic Bacteria as Revealed from Genome Analyses.</title>
        <authorList>
            <person name="Imhoff J.F."/>
            <person name="Rahn T."/>
            <person name="Kunzel S."/>
            <person name="Keller A."/>
            <person name="Neulinger S.C."/>
        </authorList>
    </citation>
    <scope>NUCLEOTIDE SEQUENCE [LARGE SCALE GENOMIC DNA]</scope>
    <source>
        <strain evidence="1 2">DSM 25653</strain>
    </source>
</reference>
<dbReference type="Proteomes" id="UP001138768">
    <property type="component" value="Unassembled WGS sequence"/>
</dbReference>
<protein>
    <submittedName>
        <fullName evidence="1">Uncharacterized protein</fullName>
    </submittedName>
</protein>
<dbReference type="AlphaFoldDB" id="A0A9X0W6K0"/>
<accession>A0A9X0W6K0</accession>
<dbReference type="EMBL" id="NRRY01000002">
    <property type="protein sequence ID" value="MBK1617193.1"/>
    <property type="molecule type" value="Genomic_DNA"/>
</dbReference>
<proteinExistence type="predicted"/>
<sequence>MSNSVGRSWLLLVIIASVLLDACGSPVAKPRCLPEIGMTTEDLVGCGCRLMDSGNLGSAGVVRSESNPMVQTIIVVNYVCPMGRQGLATVSVVNGVAGEVFY</sequence>
<gene>
    <name evidence="1" type="ORF">CKO42_01750</name>
</gene>
<evidence type="ECO:0000313" key="2">
    <source>
        <dbReference type="Proteomes" id="UP001138768"/>
    </source>
</evidence>
<evidence type="ECO:0000313" key="1">
    <source>
        <dbReference type="EMBL" id="MBK1617193.1"/>
    </source>
</evidence>
<comment type="caution">
    <text evidence="1">The sequence shown here is derived from an EMBL/GenBank/DDBJ whole genome shotgun (WGS) entry which is preliminary data.</text>
</comment>
<organism evidence="1 2">
    <name type="scientific">Lamprobacter modestohalophilus</name>
    <dbReference type="NCBI Taxonomy" id="1064514"/>
    <lineage>
        <taxon>Bacteria</taxon>
        <taxon>Pseudomonadati</taxon>
        <taxon>Pseudomonadota</taxon>
        <taxon>Gammaproteobacteria</taxon>
        <taxon>Chromatiales</taxon>
        <taxon>Chromatiaceae</taxon>
        <taxon>Lamprobacter</taxon>
    </lineage>
</organism>